<sequence>MLLCSAAAEAQGCSQCRDTVSQTNPAQQQSYRIAIAIMLAGAVSVVGAGVFVIRRFGR</sequence>
<comment type="caution">
    <text evidence="2">The sequence shown here is derived from an EMBL/GenBank/DDBJ whole genome shotgun (WGS) entry which is preliminary data.</text>
</comment>
<organism evidence="2 3">
    <name type="scientific">Terriglobus aquaticus</name>
    <dbReference type="NCBI Taxonomy" id="940139"/>
    <lineage>
        <taxon>Bacteria</taxon>
        <taxon>Pseudomonadati</taxon>
        <taxon>Acidobacteriota</taxon>
        <taxon>Terriglobia</taxon>
        <taxon>Terriglobales</taxon>
        <taxon>Acidobacteriaceae</taxon>
        <taxon>Terriglobus</taxon>
    </lineage>
</organism>
<keyword evidence="3" id="KW-1185">Reference proteome</keyword>
<evidence type="ECO:0000313" key="3">
    <source>
        <dbReference type="Proteomes" id="UP001634747"/>
    </source>
</evidence>
<gene>
    <name evidence="2" type="ORF">ACK2TP_09725</name>
</gene>
<keyword evidence="1" id="KW-0472">Membrane</keyword>
<evidence type="ECO:0000313" key="2">
    <source>
        <dbReference type="EMBL" id="MFN2976041.1"/>
    </source>
</evidence>
<proteinExistence type="predicted"/>
<evidence type="ECO:0000256" key="1">
    <source>
        <dbReference type="SAM" id="Phobius"/>
    </source>
</evidence>
<dbReference type="RefSeq" id="WP_263412463.1">
    <property type="nucleotide sequence ID" value="NZ_BAABBH010000001.1"/>
</dbReference>
<keyword evidence="1" id="KW-1133">Transmembrane helix</keyword>
<reference evidence="2 3" key="1">
    <citation type="submission" date="2024-12" db="EMBL/GenBank/DDBJ databases">
        <authorList>
            <person name="Lee Y."/>
        </authorList>
    </citation>
    <scope>NUCLEOTIDE SEQUENCE [LARGE SCALE GENOMIC DNA]</scope>
    <source>
        <strain evidence="2 3">03SUJ4</strain>
    </source>
</reference>
<feature type="transmembrane region" description="Helical" evidence="1">
    <location>
        <begin position="31"/>
        <end position="53"/>
    </location>
</feature>
<dbReference type="Proteomes" id="UP001634747">
    <property type="component" value="Unassembled WGS sequence"/>
</dbReference>
<protein>
    <submittedName>
        <fullName evidence="2">Copper resistance protein CopC</fullName>
    </submittedName>
</protein>
<dbReference type="EMBL" id="JBJYXY010000001">
    <property type="protein sequence ID" value="MFN2976041.1"/>
    <property type="molecule type" value="Genomic_DNA"/>
</dbReference>
<accession>A0ABW9KJS8</accession>
<name>A0ABW9KJS8_9BACT</name>
<keyword evidence="1" id="KW-0812">Transmembrane</keyword>